<evidence type="ECO:0000313" key="3">
    <source>
        <dbReference type="Proteomes" id="UP001155128"/>
    </source>
</evidence>
<dbReference type="AlphaFoldDB" id="A0A9X2J2H6"/>
<dbReference type="Proteomes" id="UP001155128">
    <property type="component" value="Unassembled WGS sequence"/>
</dbReference>
<protein>
    <submittedName>
        <fullName evidence="2">Uncharacterized protein</fullName>
    </submittedName>
</protein>
<proteinExistence type="predicted"/>
<gene>
    <name evidence="2" type="ORF">NDO55_08195</name>
</gene>
<dbReference type="EMBL" id="JAMSHT010000001">
    <property type="protein sequence ID" value="MCM8557799.1"/>
    <property type="molecule type" value="Genomic_DNA"/>
</dbReference>
<keyword evidence="3" id="KW-1185">Reference proteome</keyword>
<organism evidence="2 3">
    <name type="scientific">Sphingomicrobium sediminis</name>
    <dbReference type="NCBI Taxonomy" id="2950949"/>
    <lineage>
        <taxon>Bacteria</taxon>
        <taxon>Pseudomonadati</taxon>
        <taxon>Pseudomonadota</taxon>
        <taxon>Alphaproteobacteria</taxon>
        <taxon>Sphingomonadales</taxon>
        <taxon>Sphingomonadaceae</taxon>
        <taxon>Sphingomicrobium</taxon>
    </lineage>
</organism>
<evidence type="ECO:0000313" key="2">
    <source>
        <dbReference type="EMBL" id="MCM8557799.1"/>
    </source>
</evidence>
<feature type="region of interest" description="Disordered" evidence="1">
    <location>
        <begin position="1"/>
        <end position="20"/>
    </location>
</feature>
<sequence length="851" mass="91972">MHADQSQFDTTTSKPAGDAVTDRRMQVRAYNYWYSLLDGRDFPSIEDLKPSELQSFALYSVLIDFSLGADDPSIPYIGNAIRQHCAIGEEVERLSDIPGDSLLAVLAQHYPRLIESRAPVGFESPDSEADQPIRYRGILMPFSSDGRAIDFVYCVLNWKTAEQQAAEEAAENPPVDESAYEDLDAPAALPDAAPEPVLDSFEDGPMAREAEVVVPVDPYAEDEEEQTEAVEEETAPVEDAVEVEETGEVHEEVEIVDETPTVDLPEEPDVEAVAAAEPEQEDVTSASSAAYGELASVDLPEFLTDEDEGEEVVESKPSGPFAKLTGTFSKMMGHNPLAGIEVDENGDAHDEAEDVTDTAEEFVAAPTEDEFVAEVPVEYEIVADEPVAEEEFNAEEPFVEEVAEEVSEPVVDEIVDQVEETPVVADEAPASSVPSFDGTVSFAAPDEVEEAKAEAEAEDRVIRELEAAAEAEIAAAQPETVEPVVEETEPVVEEAQAEEPLDLDNVVAEDVEAYEPEPAPVAEEQPEEPVEEHVADIPDIPVSIVAPVAPVASFATPEPTPEPFVEETPVETPVEEEVVAPTEPEAAFAPEPVAEDEEVTDEVVEFAPVEEEVAAEEQAETPEEAIEETPVEEEVVVAAADTDEQAEKEQPVEASALETFLAAARDAAAASKDADGRSRAALYKALGQAFDFSIVAAQDEAAYAALLEAADLTVQARAPMTPIVKLVFGADYDKTRLTEFAAALSYGHRNNVEQGEFEDFVADADGGLKGLVAAERALKRGEEVRSDRPSARLEKAHATLRRRDAIDLASLGANEEFALVVVRRDENGRHVPVARVLDDKLVERAVLKSAR</sequence>
<comment type="caution">
    <text evidence="2">The sequence shown here is derived from an EMBL/GenBank/DDBJ whole genome shotgun (WGS) entry which is preliminary data.</text>
</comment>
<feature type="compositionally biased region" description="Polar residues" evidence="1">
    <location>
        <begin position="1"/>
        <end position="14"/>
    </location>
</feature>
<accession>A0A9X2J2H6</accession>
<reference evidence="2" key="1">
    <citation type="submission" date="2022-06" db="EMBL/GenBank/DDBJ databases">
        <title>Sphingomicrobium sedimins sp. nov., a marine bacterium isolated from tidal flat.</title>
        <authorList>
            <person name="Kim C.-H."/>
            <person name="Yoo Y."/>
            <person name="Kim J.-J."/>
        </authorList>
    </citation>
    <scope>NUCLEOTIDE SEQUENCE</scope>
    <source>
        <strain evidence="2">GRR-S6-50</strain>
    </source>
</reference>
<name>A0A9X2J2H6_9SPHN</name>
<dbReference type="RefSeq" id="WP_252114181.1">
    <property type="nucleotide sequence ID" value="NZ_JAMSHT010000001.1"/>
</dbReference>
<evidence type="ECO:0000256" key="1">
    <source>
        <dbReference type="SAM" id="MobiDB-lite"/>
    </source>
</evidence>